<evidence type="ECO:0000313" key="2">
    <source>
        <dbReference type="EnsemblPlants" id="PGSC0003DMT400043516"/>
    </source>
</evidence>
<dbReference type="HOGENOM" id="CLU_178855_0_0_1"/>
<name>M1BES5_SOLTU</name>
<protein>
    <submittedName>
        <fullName evidence="2">Uncharacterized protein</fullName>
    </submittedName>
</protein>
<reference evidence="2" key="2">
    <citation type="submission" date="2015-06" db="UniProtKB">
        <authorList>
            <consortium name="EnsemblPlants"/>
        </authorList>
    </citation>
    <scope>IDENTIFICATION</scope>
    <source>
        <strain evidence="2">DM1-3 516 R44</strain>
    </source>
</reference>
<proteinExistence type="predicted"/>
<dbReference type="EnsemblPlants" id="PGSC0003DMT400043516">
    <property type="protein sequence ID" value="PGSC0003DMT400043516"/>
    <property type="gene ID" value="PGSC0003DMG400016894"/>
</dbReference>
<organism evidence="2 3">
    <name type="scientific">Solanum tuberosum</name>
    <name type="common">Potato</name>
    <dbReference type="NCBI Taxonomy" id="4113"/>
    <lineage>
        <taxon>Eukaryota</taxon>
        <taxon>Viridiplantae</taxon>
        <taxon>Streptophyta</taxon>
        <taxon>Embryophyta</taxon>
        <taxon>Tracheophyta</taxon>
        <taxon>Spermatophyta</taxon>
        <taxon>Magnoliopsida</taxon>
        <taxon>eudicotyledons</taxon>
        <taxon>Gunneridae</taxon>
        <taxon>Pentapetalae</taxon>
        <taxon>asterids</taxon>
        <taxon>lamiids</taxon>
        <taxon>Solanales</taxon>
        <taxon>Solanaceae</taxon>
        <taxon>Solanoideae</taxon>
        <taxon>Solaneae</taxon>
        <taxon>Solanum</taxon>
    </lineage>
</organism>
<dbReference type="AlphaFoldDB" id="M1BES5"/>
<dbReference type="PaxDb" id="4113-PGSC0003DMT400043516"/>
<dbReference type="Gramene" id="PGSC0003DMT400043516">
    <property type="protein sequence ID" value="PGSC0003DMT400043516"/>
    <property type="gene ID" value="PGSC0003DMG400016894"/>
</dbReference>
<evidence type="ECO:0000256" key="1">
    <source>
        <dbReference type="SAM" id="MobiDB-lite"/>
    </source>
</evidence>
<sequence>MYVFLLLSPAKKSKPEPPAIQYNEQNPENARNSPLSQPRIADPTHLAQLMSSSPLSSRRVLISAIHSLLARSDDPPSQFVGISTSWSWQPYGKKEGFEFRI</sequence>
<dbReference type="Proteomes" id="UP000011115">
    <property type="component" value="Unassembled WGS sequence"/>
</dbReference>
<evidence type="ECO:0000313" key="3">
    <source>
        <dbReference type="Proteomes" id="UP000011115"/>
    </source>
</evidence>
<dbReference type="InParanoid" id="M1BES5"/>
<reference evidence="3" key="1">
    <citation type="journal article" date="2011" name="Nature">
        <title>Genome sequence and analysis of the tuber crop potato.</title>
        <authorList>
            <consortium name="The Potato Genome Sequencing Consortium"/>
        </authorList>
    </citation>
    <scope>NUCLEOTIDE SEQUENCE [LARGE SCALE GENOMIC DNA]</scope>
    <source>
        <strain evidence="3">cv. DM1-3 516 R44</strain>
    </source>
</reference>
<accession>M1BES5</accession>
<keyword evidence="3" id="KW-1185">Reference proteome</keyword>
<feature type="region of interest" description="Disordered" evidence="1">
    <location>
        <begin position="12"/>
        <end position="39"/>
    </location>
</feature>
<feature type="compositionally biased region" description="Polar residues" evidence="1">
    <location>
        <begin position="22"/>
        <end position="36"/>
    </location>
</feature>